<evidence type="ECO:0000313" key="3">
    <source>
        <dbReference type="Proteomes" id="UP000829194"/>
    </source>
</evidence>
<name>A0ABY3X8V9_9GAMM</name>
<keyword evidence="3" id="KW-1185">Reference proteome</keyword>
<proteinExistence type="predicted"/>
<dbReference type="EMBL" id="CP093547">
    <property type="protein sequence ID" value="UNP29028.1"/>
    <property type="molecule type" value="Genomic_DNA"/>
</dbReference>
<feature type="compositionally biased region" description="Acidic residues" evidence="1">
    <location>
        <begin position="50"/>
        <end position="74"/>
    </location>
</feature>
<evidence type="ECO:0000313" key="2">
    <source>
        <dbReference type="EMBL" id="UNP29028.1"/>
    </source>
</evidence>
<protein>
    <submittedName>
        <fullName evidence="2">Uncharacterized protein</fullName>
    </submittedName>
</protein>
<sequence length="74" mass="8515">MDLETIGAVFQTDDVQEVNKRLEDSWVIIAVATGTRADGQPWILYSLGEQYEDEEDEDEEDEEEGDEEEEEDSE</sequence>
<evidence type="ECO:0000256" key="1">
    <source>
        <dbReference type="SAM" id="MobiDB-lite"/>
    </source>
</evidence>
<accession>A0ABY3X8V9</accession>
<dbReference type="Proteomes" id="UP000829194">
    <property type="component" value="Chromosome"/>
</dbReference>
<gene>
    <name evidence="2" type="ORF">MOV92_21580</name>
</gene>
<organism evidence="2 3">
    <name type="scientific">Lysobacter gummosus</name>
    <dbReference type="NCBI Taxonomy" id="262324"/>
    <lineage>
        <taxon>Bacteria</taxon>
        <taxon>Pseudomonadati</taxon>
        <taxon>Pseudomonadota</taxon>
        <taxon>Gammaproteobacteria</taxon>
        <taxon>Lysobacterales</taxon>
        <taxon>Lysobacteraceae</taxon>
        <taxon>Lysobacter</taxon>
    </lineage>
</organism>
<feature type="region of interest" description="Disordered" evidence="1">
    <location>
        <begin position="48"/>
        <end position="74"/>
    </location>
</feature>
<dbReference type="RefSeq" id="WP_057944547.1">
    <property type="nucleotide sequence ID" value="NZ_CP011131.1"/>
</dbReference>
<reference evidence="2 3" key="1">
    <citation type="submission" date="2022-03" db="EMBL/GenBank/DDBJ databases">
        <title>Complete genome sequence of Lysobacter capsici VKM B-2533 and Lysobacter gummosus 10.1.1, promising sources of lytic agents.</title>
        <authorList>
            <person name="Tarlachkov S.V."/>
            <person name="Kudryakova I.V."/>
            <person name="Afoshin A.S."/>
            <person name="Leontyevskaya E.A."/>
            <person name="Leontyevskaya N.V."/>
        </authorList>
    </citation>
    <scope>NUCLEOTIDE SEQUENCE [LARGE SCALE GENOMIC DNA]</scope>
    <source>
        <strain evidence="2 3">10.1.1</strain>
    </source>
</reference>